<dbReference type="InterPro" id="IPR052391">
    <property type="entry name" value="E3_Ligase-Neurotoxin"/>
</dbReference>
<proteinExistence type="predicted"/>
<keyword evidence="1" id="KW-0040">ANK repeat</keyword>
<protein>
    <recommendedName>
        <fullName evidence="4">JmjC domain-containing protein</fullName>
    </recommendedName>
</protein>
<dbReference type="RefSeq" id="XP_005771566.1">
    <property type="nucleotide sequence ID" value="XM_005771509.1"/>
</dbReference>
<dbReference type="HOGENOM" id="CLU_062133_0_0_1"/>
<dbReference type="KEGG" id="ehx:EMIHUDRAFT_118153"/>
<feature type="repeat" description="ANK" evidence="1">
    <location>
        <begin position="319"/>
        <end position="351"/>
    </location>
</feature>
<dbReference type="STRING" id="2903.R1CA00"/>
<dbReference type="SMART" id="SM00248">
    <property type="entry name" value="ANK"/>
    <property type="match status" value="2"/>
</dbReference>
<evidence type="ECO:0000313" key="2">
    <source>
        <dbReference type="EnsemblProtists" id="EOD19137"/>
    </source>
</evidence>
<dbReference type="Proteomes" id="UP000013827">
    <property type="component" value="Unassembled WGS sequence"/>
</dbReference>
<dbReference type="PROSITE" id="PS50297">
    <property type="entry name" value="ANK_REP_REGION"/>
    <property type="match status" value="2"/>
</dbReference>
<keyword evidence="3" id="KW-1185">Reference proteome</keyword>
<dbReference type="SUPFAM" id="SSF51197">
    <property type="entry name" value="Clavaminate synthase-like"/>
    <property type="match status" value="1"/>
</dbReference>
<dbReference type="InterPro" id="IPR002110">
    <property type="entry name" value="Ankyrin_rpt"/>
</dbReference>
<dbReference type="GeneID" id="17264683"/>
<dbReference type="PANTHER" id="PTHR24133">
    <property type="entry name" value="ANKYRIN DOMAIN-CONTAINING"/>
    <property type="match status" value="1"/>
</dbReference>
<evidence type="ECO:0000313" key="3">
    <source>
        <dbReference type="Proteomes" id="UP000013827"/>
    </source>
</evidence>
<sequence length="378" mass="39188">MLLLLSSATGATADTRCVDEGPWPCSVDGCPSETVGCSSLAELDLCSSQFAEIWNPPPFGLSGTVHGRCPRACGRCGVDPPAECNMAVIDGTALGEEALAAALVAAEEPVVIRPVPHSWAAPPLERLVRDHGTGVAPAARDLSADVPSLSFFRTVLARHSEERPSTAGRLLLSAGGWANGRPFHAHGPALFALLGGAKRWLVRRPNASFAWQSLEAPRESLSGASLPDGWEPHVWQCTQREGELLWVPDQQHHATLNYAADTVGVTMVIDETEPFTPLHAAAQSGAAAAVARLLRDGAEVDAVAALLGGGATVDAVASGGNTPLHVAAAGGHARAVRMLVQSGADLEARDAHGHTAHGLAVRLGQEEAAAVLERAAVL</sequence>
<dbReference type="RefSeq" id="XP_005768762.1">
    <property type="nucleotide sequence ID" value="XM_005768705.1"/>
</dbReference>
<dbReference type="Gene3D" id="1.25.40.20">
    <property type="entry name" value="Ankyrin repeat-containing domain"/>
    <property type="match status" value="1"/>
</dbReference>
<dbReference type="eggNOG" id="KOG0502">
    <property type="taxonomic scope" value="Eukaryota"/>
</dbReference>
<dbReference type="Pfam" id="PF12796">
    <property type="entry name" value="Ank_2"/>
    <property type="match status" value="1"/>
</dbReference>
<dbReference type="PANTHER" id="PTHR24133:SF40">
    <property type="entry name" value="ANKYRIN REPEAT DOMAIN 44"/>
    <property type="match status" value="1"/>
</dbReference>
<name>A0A0D3J6K2_EMIH1</name>
<organism evidence="2 3">
    <name type="scientific">Emiliania huxleyi (strain CCMP1516)</name>
    <dbReference type="NCBI Taxonomy" id="280463"/>
    <lineage>
        <taxon>Eukaryota</taxon>
        <taxon>Haptista</taxon>
        <taxon>Haptophyta</taxon>
        <taxon>Prymnesiophyceae</taxon>
        <taxon>Isochrysidales</taxon>
        <taxon>Noelaerhabdaceae</taxon>
        <taxon>Emiliania</taxon>
    </lineage>
</organism>
<evidence type="ECO:0000256" key="1">
    <source>
        <dbReference type="PROSITE-ProRule" id="PRU00023"/>
    </source>
</evidence>
<dbReference type="AlphaFoldDB" id="A0A0D3J6K2"/>
<accession>A0A0D3J6K2</accession>
<dbReference type="EnsemblProtists" id="EOD19137">
    <property type="protein sequence ID" value="EOD19137"/>
    <property type="gene ID" value="EMIHUDRAFT_118153"/>
</dbReference>
<dbReference type="GeneID" id="17262493"/>
<dbReference type="PROSITE" id="PS50088">
    <property type="entry name" value="ANK_REPEAT"/>
    <property type="match status" value="2"/>
</dbReference>
<reference evidence="3" key="1">
    <citation type="journal article" date="2013" name="Nature">
        <title>Pan genome of the phytoplankton Emiliania underpins its global distribution.</title>
        <authorList>
            <person name="Read B.A."/>
            <person name="Kegel J."/>
            <person name="Klute M.J."/>
            <person name="Kuo A."/>
            <person name="Lefebvre S.C."/>
            <person name="Maumus F."/>
            <person name="Mayer C."/>
            <person name="Miller J."/>
            <person name="Monier A."/>
            <person name="Salamov A."/>
            <person name="Young J."/>
            <person name="Aguilar M."/>
            <person name="Claverie J.M."/>
            <person name="Frickenhaus S."/>
            <person name="Gonzalez K."/>
            <person name="Herman E.K."/>
            <person name="Lin Y.C."/>
            <person name="Napier J."/>
            <person name="Ogata H."/>
            <person name="Sarno A.F."/>
            <person name="Shmutz J."/>
            <person name="Schroeder D."/>
            <person name="de Vargas C."/>
            <person name="Verret F."/>
            <person name="von Dassow P."/>
            <person name="Valentin K."/>
            <person name="Van de Peer Y."/>
            <person name="Wheeler G."/>
            <person name="Dacks J.B."/>
            <person name="Delwiche C.F."/>
            <person name="Dyhrman S.T."/>
            <person name="Glockner G."/>
            <person name="John U."/>
            <person name="Richards T."/>
            <person name="Worden A.Z."/>
            <person name="Zhang X."/>
            <person name="Grigoriev I.V."/>
            <person name="Allen A.E."/>
            <person name="Bidle K."/>
            <person name="Borodovsky M."/>
            <person name="Bowler C."/>
            <person name="Brownlee C."/>
            <person name="Cock J.M."/>
            <person name="Elias M."/>
            <person name="Gladyshev V.N."/>
            <person name="Groth M."/>
            <person name="Guda C."/>
            <person name="Hadaegh A."/>
            <person name="Iglesias-Rodriguez M.D."/>
            <person name="Jenkins J."/>
            <person name="Jones B.M."/>
            <person name="Lawson T."/>
            <person name="Leese F."/>
            <person name="Lindquist E."/>
            <person name="Lobanov A."/>
            <person name="Lomsadze A."/>
            <person name="Malik S.B."/>
            <person name="Marsh M.E."/>
            <person name="Mackinder L."/>
            <person name="Mock T."/>
            <person name="Mueller-Roeber B."/>
            <person name="Pagarete A."/>
            <person name="Parker M."/>
            <person name="Probert I."/>
            <person name="Quesneville H."/>
            <person name="Raines C."/>
            <person name="Rensing S.A."/>
            <person name="Riano-Pachon D.M."/>
            <person name="Richier S."/>
            <person name="Rokitta S."/>
            <person name="Shiraiwa Y."/>
            <person name="Soanes D.M."/>
            <person name="van der Giezen M."/>
            <person name="Wahlund T.M."/>
            <person name="Williams B."/>
            <person name="Wilson W."/>
            <person name="Wolfe G."/>
            <person name="Wurch L.L."/>
        </authorList>
    </citation>
    <scope>NUCLEOTIDE SEQUENCE</scope>
</reference>
<dbReference type="PaxDb" id="2903-EOD16333"/>
<dbReference type="Gene3D" id="2.60.120.650">
    <property type="entry name" value="Cupin"/>
    <property type="match status" value="1"/>
</dbReference>
<dbReference type="EnsemblProtists" id="EOD16333">
    <property type="protein sequence ID" value="EOD16333"/>
    <property type="gene ID" value="EMIHUDRAFT_102924"/>
</dbReference>
<dbReference type="SUPFAM" id="SSF48403">
    <property type="entry name" value="Ankyrin repeat"/>
    <property type="match status" value="1"/>
</dbReference>
<feature type="repeat" description="ANK" evidence="1">
    <location>
        <begin position="273"/>
        <end position="305"/>
    </location>
</feature>
<dbReference type="KEGG" id="ehx:EMIHUDRAFT_102924"/>
<reference evidence="2" key="2">
    <citation type="submission" date="2024-10" db="UniProtKB">
        <authorList>
            <consortium name="EnsemblProtists"/>
        </authorList>
    </citation>
    <scope>IDENTIFICATION</scope>
</reference>
<evidence type="ECO:0008006" key="4">
    <source>
        <dbReference type="Google" id="ProtNLM"/>
    </source>
</evidence>
<dbReference type="InterPro" id="IPR036770">
    <property type="entry name" value="Ankyrin_rpt-contain_sf"/>
</dbReference>